<dbReference type="PANTHER" id="PTHR30212:SF2">
    <property type="entry name" value="PROTEIN YIIM"/>
    <property type="match status" value="1"/>
</dbReference>
<accession>A0A5C5W9S8</accession>
<dbReference type="InterPro" id="IPR052353">
    <property type="entry name" value="Benzoxazolinone_Detox_Enz"/>
</dbReference>
<dbReference type="InterPro" id="IPR011037">
    <property type="entry name" value="Pyrv_Knase-like_insert_dom_sf"/>
</dbReference>
<keyword evidence="3" id="KW-1185">Reference proteome</keyword>
<dbReference type="PANTHER" id="PTHR30212">
    <property type="entry name" value="PROTEIN YIIM"/>
    <property type="match status" value="1"/>
</dbReference>
<dbReference type="SUPFAM" id="SSF50800">
    <property type="entry name" value="PK beta-barrel domain-like"/>
    <property type="match status" value="1"/>
</dbReference>
<dbReference type="GO" id="GO:0030170">
    <property type="term" value="F:pyridoxal phosphate binding"/>
    <property type="evidence" value="ECO:0007669"/>
    <property type="project" value="InterPro"/>
</dbReference>
<dbReference type="InterPro" id="IPR005163">
    <property type="entry name" value="Tri_helical_YiiM-like"/>
</dbReference>
<feature type="domain" description="MOSC" evidence="1">
    <location>
        <begin position="34"/>
        <end position="170"/>
    </location>
</feature>
<dbReference type="GO" id="GO:0003824">
    <property type="term" value="F:catalytic activity"/>
    <property type="evidence" value="ECO:0007669"/>
    <property type="project" value="InterPro"/>
</dbReference>
<dbReference type="PROSITE" id="PS51340">
    <property type="entry name" value="MOSC"/>
    <property type="match status" value="1"/>
</dbReference>
<comment type="caution">
    <text evidence="2">The sequence shown here is derived from an EMBL/GenBank/DDBJ whole genome shotgun (WGS) entry which is preliminary data.</text>
</comment>
<evidence type="ECO:0000259" key="1">
    <source>
        <dbReference type="PROSITE" id="PS51340"/>
    </source>
</evidence>
<dbReference type="AlphaFoldDB" id="A0A5C5W9S8"/>
<name>A0A5C5W9S8_9BACT</name>
<dbReference type="EMBL" id="SJPH01000002">
    <property type="protein sequence ID" value="TWT47616.1"/>
    <property type="molecule type" value="Genomic_DNA"/>
</dbReference>
<dbReference type="GO" id="GO:0030151">
    <property type="term" value="F:molybdenum ion binding"/>
    <property type="evidence" value="ECO:0007669"/>
    <property type="project" value="InterPro"/>
</dbReference>
<gene>
    <name evidence="2" type="ORF">Pla111_12310</name>
</gene>
<dbReference type="Pfam" id="PF03473">
    <property type="entry name" value="MOSC"/>
    <property type="match status" value="1"/>
</dbReference>
<organism evidence="2 3">
    <name type="scientific">Botrimarina hoheduenensis</name>
    <dbReference type="NCBI Taxonomy" id="2528000"/>
    <lineage>
        <taxon>Bacteria</taxon>
        <taxon>Pseudomonadati</taxon>
        <taxon>Planctomycetota</taxon>
        <taxon>Planctomycetia</taxon>
        <taxon>Pirellulales</taxon>
        <taxon>Lacipirellulaceae</taxon>
        <taxon>Botrimarina</taxon>
    </lineage>
</organism>
<dbReference type="InterPro" id="IPR005302">
    <property type="entry name" value="MoCF_Sase_C"/>
</dbReference>
<proteinExistence type="predicted"/>
<sequence length="223" mass="24818">MATLESIQVGTPREFTAVAGDTSQQPWTTAFYKQPVNGPIHAGRLGLEGDSVADPKYHGGPDKAMCVYTADHFPYWREELGFGEEFGPGAFGENLTIAGLTEADVCLGDVWQIDGVRLQVSQPRQPCWKIARRWCQKELTARVQQNGYTGWYVRVLVEGPLHPGEAILLAERPLPEWPLTRANEVMHHRRSDRTAAAELAAITLLAEAWRAELTARIKKLDKA</sequence>
<dbReference type="RefSeq" id="WP_197524802.1">
    <property type="nucleotide sequence ID" value="NZ_SJPH01000002.1"/>
</dbReference>
<dbReference type="Gene3D" id="2.40.33.20">
    <property type="entry name" value="PK beta-barrel domain-like"/>
    <property type="match status" value="1"/>
</dbReference>
<reference evidence="2 3" key="1">
    <citation type="submission" date="2019-02" db="EMBL/GenBank/DDBJ databases">
        <title>Deep-cultivation of Planctomycetes and their phenomic and genomic characterization uncovers novel biology.</title>
        <authorList>
            <person name="Wiegand S."/>
            <person name="Jogler M."/>
            <person name="Boedeker C."/>
            <person name="Pinto D."/>
            <person name="Vollmers J."/>
            <person name="Rivas-Marin E."/>
            <person name="Kohn T."/>
            <person name="Peeters S.H."/>
            <person name="Heuer A."/>
            <person name="Rast P."/>
            <person name="Oberbeckmann S."/>
            <person name="Bunk B."/>
            <person name="Jeske O."/>
            <person name="Meyerdierks A."/>
            <person name="Storesund J.E."/>
            <person name="Kallscheuer N."/>
            <person name="Luecker S."/>
            <person name="Lage O.M."/>
            <person name="Pohl T."/>
            <person name="Merkel B.J."/>
            <person name="Hornburger P."/>
            <person name="Mueller R.-W."/>
            <person name="Bruemmer F."/>
            <person name="Labrenz M."/>
            <person name="Spormann A.M."/>
            <person name="Op Den Camp H."/>
            <person name="Overmann J."/>
            <person name="Amann R."/>
            <person name="Jetten M.S.M."/>
            <person name="Mascher T."/>
            <person name="Medema M.H."/>
            <person name="Devos D.P."/>
            <person name="Kaster A.-K."/>
            <person name="Ovreas L."/>
            <person name="Rohde M."/>
            <person name="Galperin M.Y."/>
            <person name="Jogler C."/>
        </authorList>
    </citation>
    <scope>NUCLEOTIDE SEQUENCE [LARGE SCALE GENOMIC DNA]</scope>
    <source>
        <strain evidence="2 3">Pla111</strain>
    </source>
</reference>
<evidence type="ECO:0000313" key="2">
    <source>
        <dbReference type="EMBL" id="TWT47616.1"/>
    </source>
</evidence>
<dbReference type="Pfam" id="PF03475">
    <property type="entry name" value="YiiM_3-alpha"/>
    <property type="match status" value="1"/>
</dbReference>
<evidence type="ECO:0000313" key="3">
    <source>
        <dbReference type="Proteomes" id="UP000318995"/>
    </source>
</evidence>
<protein>
    <submittedName>
        <fullName evidence="2">6-N-hydroxylaminopurine resistance protein</fullName>
    </submittedName>
</protein>
<dbReference type="Proteomes" id="UP000318995">
    <property type="component" value="Unassembled WGS sequence"/>
</dbReference>